<dbReference type="EMBL" id="CP000774">
    <property type="protein sequence ID" value="ABS63281.1"/>
    <property type="molecule type" value="Genomic_DNA"/>
</dbReference>
<dbReference type="InterPro" id="IPR011990">
    <property type="entry name" value="TPR-like_helical_dom_sf"/>
</dbReference>
<dbReference type="Pfam" id="PF06041">
    <property type="entry name" value="DUF924"/>
    <property type="match status" value="1"/>
</dbReference>
<evidence type="ECO:0008006" key="3">
    <source>
        <dbReference type="Google" id="ProtNLM"/>
    </source>
</evidence>
<proteinExistence type="predicted"/>
<dbReference type="Gene3D" id="1.25.40.10">
    <property type="entry name" value="Tetratricopeptide repeat domain"/>
    <property type="match status" value="1"/>
</dbReference>
<accession>A7HTP8</accession>
<dbReference type="HOGENOM" id="CLU_065010_2_0_5"/>
<dbReference type="Proteomes" id="UP000006377">
    <property type="component" value="Chromosome"/>
</dbReference>
<dbReference type="OrthoDB" id="7593450at2"/>
<dbReference type="SUPFAM" id="SSF48452">
    <property type="entry name" value="TPR-like"/>
    <property type="match status" value="1"/>
</dbReference>
<dbReference type="RefSeq" id="WP_012110572.1">
    <property type="nucleotide sequence ID" value="NC_009719.1"/>
</dbReference>
<evidence type="ECO:0000313" key="2">
    <source>
        <dbReference type="Proteomes" id="UP000006377"/>
    </source>
</evidence>
<dbReference type="AlphaFoldDB" id="A7HTP8"/>
<sequence>MESVRPRDVLDFWFGAGPEKWFKKSDAFDADIKRRFGEAHRAAAEGRFDDWMGNAQGALALIILLDQFSRNLYRGDHRAFLQDPKALSLADEAVRRRFDVETPVTVRKWFYMPYMHAEDLAAQERGLVYFAERLDDPETMKFAVEHRDIIHRFGRFPHRNAVLGRVTTPEEQSFLDEGGFAG</sequence>
<evidence type="ECO:0000313" key="1">
    <source>
        <dbReference type="EMBL" id="ABS63281.1"/>
    </source>
</evidence>
<dbReference type="KEGG" id="pla:Plav_1662"/>
<organism evidence="1 2">
    <name type="scientific">Parvibaculum lavamentivorans (strain DS-1 / DSM 13023 / NCIMB 13966)</name>
    <dbReference type="NCBI Taxonomy" id="402881"/>
    <lineage>
        <taxon>Bacteria</taxon>
        <taxon>Pseudomonadati</taxon>
        <taxon>Pseudomonadota</taxon>
        <taxon>Alphaproteobacteria</taxon>
        <taxon>Hyphomicrobiales</taxon>
        <taxon>Parvibaculaceae</taxon>
        <taxon>Parvibaculum</taxon>
    </lineage>
</organism>
<name>A7HTP8_PARL1</name>
<protein>
    <recommendedName>
        <fullName evidence="3">DUF924 domain-containing protein</fullName>
    </recommendedName>
</protein>
<dbReference type="Gene3D" id="1.20.58.320">
    <property type="entry name" value="TPR-like"/>
    <property type="match status" value="1"/>
</dbReference>
<keyword evidence="2" id="KW-1185">Reference proteome</keyword>
<dbReference type="InterPro" id="IPR010323">
    <property type="entry name" value="DUF924"/>
</dbReference>
<reference evidence="1 2" key="1">
    <citation type="journal article" date="2011" name="Stand. Genomic Sci.">
        <title>Complete genome sequence of Parvibaculum lavamentivorans type strain (DS-1(T)).</title>
        <authorList>
            <person name="Schleheck D."/>
            <person name="Weiss M."/>
            <person name="Pitluck S."/>
            <person name="Bruce D."/>
            <person name="Land M.L."/>
            <person name="Han S."/>
            <person name="Saunders E."/>
            <person name="Tapia R."/>
            <person name="Detter C."/>
            <person name="Brettin T."/>
            <person name="Han J."/>
            <person name="Woyke T."/>
            <person name="Goodwin L."/>
            <person name="Pennacchio L."/>
            <person name="Nolan M."/>
            <person name="Cook A.M."/>
            <person name="Kjelleberg S."/>
            <person name="Thomas T."/>
        </authorList>
    </citation>
    <scope>NUCLEOTIDE SEQUENCE [LARGE SCALE GENOMIC DNA]</scope>
    <source>
        <strain evidence="2">DS-1 / DSM 13023 / NCIMB 13966</strain>
    </source>
</reference>
<gene>
    <name evidence="1" type="ordered locus">Plav_1662</name>
</gene>
<dbReference type="eggNOG" id="COG3803">
    <property type="taxonomic scope" value="Bacteria"/>
</dbReference>
<dbReference type="STRING" id="402881.Plav_1662"/>